<feature type="transmembrane region" description="Helical" evidence="2">
    <location>
        <begin position="413"/>
        <end position="430"/>
    </location>
</feature>
<feature type="transmembrane region" description="Helical" evidence="2">
    <location>
        <begin position="357"/>
        <end position="378"/>
    </location>
</feature>
<dbReference type="InterPro" id="IPR004316">
    <property type="entry name" value="SWEET_rpt"/>
</dbReference>
<reference evidence="4" key="1">
    <citation type="submission" date="2025-08" db="UniProtKB">
        <authorList>
            <consortium name="RefSeq"/>
        </authorList>
    </citation>
    <scope>IDENTIFICATION</scope>
</reference>
<feature type="compositionally biased region" description="Polar residues" evidence="1">
    <location>
        <begin position="10"/>
        <end position="23"/>
    </location>
</feature>
<sequence>MPVAQAGDPATTTPAFSPRSSWKQRAARAERPFAAVAPIATHSTAASAAAQSHDRNNKTLSYQGFFLERAEFASADQFLFAAPSAAQDALSILSTVPSGSSSAAATDGVEYLAPVAAVLVAPAAPAAVELADPAISSAVVTSSENESGTDELVAAVSQPSAAETAASAVMAAAAGPAASLPQTVEQPQDTAAARAAADSAEEAATSALAAAVAAGKISTQLLQGATAAAGQYSAAQPAAVTNFDPSAAASVTDTAITGITRTEAVAATGEEPYGEEVTENTPTSFLGTPLSPLSSLPAAVGDRLKGIIRIAAVASAVLMQLTPLPTIASLLFSASLWLLYGILLVEPTILLPNVSGVIAGASSTVLVLCITSTCVSLLLSVAAAVNVVSYAAPLAALRVVLKEKSTAMMPAEVSIGFCVGLAQLLLLAFIPPPSRQGFSTVCSSNNCRSGKGLYGAAGGMLRKTEGYFWGDRSAPLSSTAASTPSLKPSVCALSPSLPTHDELLRHCGLDNPDELFGLEADMLH</sequence>
<dbReference type="Proteomes" id="UP000515125">
    <property type="component" value="Unplaced"/>
</dbReference>
<keyword evidence="2" id="KW-0472">Membrane</keyword>
<proteinExistence type="predicted"/>
<dbReference type="AlphaFoldDB" id="A0A6P6S0E0"/>
<dbReference type="GeneID" id="34621518"/>
<evidence type="ECO:0000256" key="2">
    <source>
        <dbReference type="SAM" id="Phobius"/>
    </source>
</evidence>
<keyword evidence="3" id="KW-1185">Reference proteome</keyword>
<evidence type="ECO:0000313" key="4">
    <source>
        <dbReference type="RefSeq" id="XP_026193588.1"/>
    </source>
</evidence>
<organism evidence="3 4">
    <name type="scientific">Cyclospora cayetanensis</name>
    <dbReference type="NCBI Taxonomy" id="88456"/>
    <lineage>
        <taxon>Eukaryota</taxon>
        <taxon>Sar</taxon>
        <taxon>Alveolata</taxon>
        <taxon>Apicomplexa</taxon>
        <taxon>Conoidasida</taxon>
        <taxon>Coccidia</taxon>
        <taxon>Eucoccidiorida</taxon>
        <taxon>Eimeriorina</taxon>
        <taxon>Eimeriidae</taxon>
        <taxon>Cyclospora</taxon>
    </lineage>
</organism>
<gene>
    <name evidence="4" type="primary">LOC34621518</name>
</gene>
<name>A0A6P6S0E0_9EIME</name>
<dbReference type="RefSeq" id="XP_026193588.1">
    <property type="nucleotide sequence ID" value="XM_026337803.1"/>
</dbReference>
<dbReference type="OrthoDB" id="409725at2759"/>
<keyword evidence="2" id="KW-0812">Transmembrane</keyword>
<protein>
    <submittedName>
        <fullName evidence="4">Endochitinase A</fullName>
    </submittedName>
</protein>
<dbReference type="GO" id="GO:0016020">
    <property type="term" value="C:membrane"/>
    <property type="evidence" value="ECO:0007669"/>
    <property type="project" value="InterPro"/>
</dbReference>
<evidence type="ECO:0000313" key="3">
    <source>
        <dbReference type="Proteomes" id="UP000515125"/>
    </source>
</evidence>
<dbReference type="Pfam" id="PF03083">
    <property type="entry name" value="MtN3_slv"/>
    <property type="match status" value="1"/>
</dbReference>
<accession>A0A6P6S0E0</accession>
<evidence type="ECO:0000256" key="1">
    <source>
        <dbReference type="SAM" id="MobiDB-lite"/>
    </source>
</evidence>
<keyword evidence="2" id="KW-1133">Transmembrane helix</keyword>
<feature type="region of interest" description="Disordered" evidence="1">
    <location>
        <begin position="1"/>
        <end position="29"/>
    </location>
</feature>